<proteinExistence type="predicted"/>
<feature type="domain" description="Cortactin-binding protein-2 N-terminal" evidence="3">
    <location>
        <begin position="260"/>
        <end position="432"/>
    </location>
</feature>
<keyword evidence="5" id="KW-1185">Reference proteome</keyword>
<dbReference type="Pfam" id="PF09727">
    <property type="entry name" value="CortBP2"/>
    <property type="match status" value="1"/>
</dbReference>
<evidence type="ECO:0000313" key="5">
    <source>
        <dbReference type="Proteomes" id="UP000694383"/>
    </source>
</evidence>
<accession>A0A8C7YHJ5</accession>
<organism evidence="4 5">
    <name type="scientific">Oryzias sinensis</name>
    <name type="common">Chinese medaka</name>
    <dbReference type="NCBI Taxonomy" id="183150"/>
    <lineage>
        <taxon>Eukaryota</taxon>
        <taxon>Metazoa</taxon>
        <taxon>Chordata</taxon>
        <taxon>Craniata</taxon>
        <taxon>Vertebrata</taxon>
        <taxon>Euteleostomi</taxon>
        <taxon>Actinopterygii</taxon>
        <taxon>Neopterygii</taxon>
        <taxon>Teleostei</taxon>
        <taxon>Neoteleostei</taxon>
        <taxon>Acanthomorphata</taxon>
        <taxon>Ovalentaria</taxon>
        <taxon>Atherinomorphae</taxon>
        <taxon>Beloniformes</taxon>
        <taxon>Adrianichthyidae</taxon>
        <taxon>Oryziinae</taxon>
        <taxon>Oryzias</taxon>
    </lineage>
</organism>
<feature type="compositionally biased region" description="Polar residues" evidence="2">
    <location>
        <begin position="621"/>
        <end position="636"/>
    </location>
</feature>
<dbReference type="Ensembl" id="ENSOSIT00000030403.1">
    <property type="protein sequence ID" value="ENSOSIP00000028854.1"/>
    <property type="gene ID" value="ENSOSIG00000015008.1"/>
</dbReference>
<evidence type="ECO:0000256" key="2">
    <source>
        <dbReference type="SAM" id="MobiDB-lite"/>
    </source>
</evidence>
<dbReference type="PANTHER" id="PTHR23166:SF4">
    <property type="entry name" value="FILAMIN A-INTERACTING PROTEIN 1-LIKE"/>
    <property type="match status" value="1"/>
</dbReference>
<evidence type="ECO:0000313" key="4">
    <source>
        <dbReference type="Ensembl" id="ENSOSIP00000028854.1"/>
    </source>
</evidence>
<evidence type="ECO:0000259" key="3">
    <source>
        <dbReference type="Pfam" id="PF09727"/>
    </source>
</evidence>
<evidence type="ECO:0000256" key="1">
    <source>
        <dbReference type="ARBA" id="ARBA00023054"/>
    </source>
</evidence>
<sequence>EGTRTESKDYRKKGNVTYLNRPTLRNPKPQYSGNLQSSFIQDVMTTPILLSEVDILRRRVMEMEAKDEELIRMADQCRELDHRLTKENRLCHGLKVEVVKLNGRINKLDRVEEALGKSRQDCSVLKNSLEQETEARKMLTAELDTLRVKVRELEAVEGRMEKTETVVRQDLCKLRSLTVALVEERKSMAEKLKQAEEKMNRKESQRNELGSSATAERLKEESQTALRFSTDFEEKIKSIVKEKTELQNRLKTEEEKNRELEGKITTMKKKLDAFDNNRKKEKYSHISIPNNHTDDNKIKELTQELDALRKRLQDKEVLKRELLKVEKDFEFLEKKLQEEQQRTQALTGELELAKKELSRYEHEEKQEVNQEHLLLCHLQKEQVKSRLLTKELDSLKEKLQKLTGTEESICRVQVDHTRLQRKLTQQEIQNKKLAMEMEDLRSELEEYKHIQNLHFNKGVQTEPAENSVPDLNRCHKRSNEETSGQHVNNNTSASNRSSLVYKKAQTLNGEVMMLTHTPGQPLHIKVTPHHTRNTATFEISGPSGENATSYTTTAAVVPSPGMSPKRRISITPASNTDSSPNCTTSQLVTSNLSSSSITPDNSSPMKIVTVRTCSPEPSEALGQSSFCSTPEQLSKWQSEESESNDTSPSILTAEDSKIHIHLGSQYLPSLNGTDGRSLHTVGPYCLQHQQSTQVISNGCLVKSVGKITSSITISPALAPASSNITVKGLYSCLSRIYQIYMSDT</sequence>
<feature type="compositionally biased region" description="Basic and acidic residues" evidence="2">
    <location>
        <begin position="192"/>
        <end position="206"/>
    </location>
</feature>
<keyword evidence="1" id="KW-0175">Coiled coil</keyword>
<protein>
    <submittedName>
        <fullName evidence="4">Filamin A interacting protein 1 like</fullName>
    </submittedName>
</protein>
<feature type="compositionally biased region" description="Polar residues" evidence="2">
    <location>
        <begin position="481"/>
        <end position="498"/>
    </location>
</feature>
<feature type="region of interest" description="Disordered" evidence="2">
    <location>
        <begin position="555"/>
        <end position="584"/>
    </location>
</feature>
<dbReference type="InterPro" id="IPR019131">
    <property type="entry name" value="Cortactin-binding_p2_N"/>
</dbReference>
<feature type="region of interest" description="Disordered" evidence="2">
    <location>
        <begin position="1"/>
        <end position="32"/>
    </location>
</feature>
<dbReference type="GeneTree" id="ENSGT00950000182852"/>
<reference evidence="4" key="2">
    <citation type="submission" date="2025-09" db="UniProtKB">
        <authorList>
            <consortium name="Ensembl"/>
        </authorList>
    </citation>
    <scope>IDENTIFICATION</scope>
</reference>
<dbReference type="PANTHER" id="PTHR23166">
    <property type="entry name" value="FILAMIN/GPBP-INTERACTING PROTEIN"/>
    <property type="match status" value="1"/>
</dbReference>
<feature type="region of interest" description="Disordered" evidence="2">
    <location>
        <begin position="460"/>
        <end position="498"/>
    </location>
</feature>
<feature type="region of interest" description="Disordered" evidence="2">
    <location>
        <begin position="192"/>
        <end position="222"/>
    </location>
</feature>
<reference evidence="4" key="1">
    <citation type="submission" date="2025-08" db="UniProtKB">
        <authorList>
            <consortium name="Ensembl"/>
        </authorList>
    </citation>
    <scope>IDENTIFICATION</scope>
</reference>
<dbReference type="Proteomes" id="UP000694383">
    <property type="component" value="Unplaced"/>
</dbReference>
<dbReference type="InterPro" id="IPR050719">
    <property type="entry name" value="Cortactin-Actin_Reg"/>
</dbReference>
<name>A0A8C7YHJ5_9TELE</name>
<dbReference type="AlphaFoldDB" id="A0A8C7YHJ5"/>
<feature type="compositionally biased region" description="Polar residues" evidence="2">
    <location>
        <begin position="571"/>
        <end position="582"/>
    </location>
</feature>
<feature type="region of interest" description="Disordered" evidence="2">
    <location>
        <begin position="614"/>
        <end position="649"/>
    </location>
</feature>